<feature type="chain" id="PRO_5012925305" evidence="2">
    <location>
        <begin position="23"/>
        <end position="146"/>
    </location>
</feature>
<dbReference type="EMBL" id="LSMT01000289">
    <property type="protein sequence ID" value="PFX21162.1"/>
    <property type="molecule type" value="Genomic_DNA"/>
</dbReference>
<evidence type="ECO:0000313" key="4">
    <source>
        <dbReference type="Proteomes" id="UP000225706"/>
    </source>
</evidence>
<gene>
    <name evidence="3" type="ORF">AWC38_SpisGene14380</name>
</gene>
<accession>A0A2B4RY36</accession>
<evidence type="ECO:0000256" key="2">
    <source>
        <dbReference type="SAM" id="SignalP"/>
    </source>
</evidence>
<evidence type="ECO:0000313" key="3">
    <source>
        <dbReference type="EMBL" id="PFX21162.1"/>
    </source>
</evidence>
<sequence>MKLLTYIAFCGLLMTLAMFVDAMPSLQMAGLPSKVKREKTEVLPTSTTTSEEDHFGEGWGLTSSFGVEEDDSGEISQGPKSSSPILTRPTDAPRSGGKQGAHTFSALNDTDHQQEKKGRKRARRRCSPGHFGCRRPTKAPPKRVRH</sequence>
<feature type="signal peptide" evidence="2">
    <location>
        <begin position="1"/>
        <end position="22"/>
    </location>
</feature>
<feature type="region of interest" description="Disordered" evidence="1">
    <location>
        <begin position="35"/>
        <end position="146"/>
    </location>
</feature>
<keyword evidence="2" id="KW-0732">Signal</keyword>
<dbReference type="OrthoDB" id="10440578at2759"/>
<feature type="compositionally biased region" description="Polar residues" evidence="1">
    <location>
        <begin position="74"/>
        <end position="85"/>
    </location>
</feature>
<organism evidence="3 4">
    <name type="scientific">Stylophora pistillata</name>
    <name type="common">Smooth cauliflower coral</name>
    <dbReference type="NCBI Taxonomy" id="50429"/>
    <lineage>
        <taxon>Eukaryota</taxon>
        <taxon>Metazoa</taxon>
        <taxon>Cnidaria</taxon>
        <taxon>Anthozoa</taxon>
        <taxon>Hexacorallia</taxon>
        <taxon>Scleractinia</taxon>
        <taxon>Astrocoeniina</taxon>
        <taxon>Pocilloporidae</taxon>
        <taxon>Stylophora</taxon>
    </lineage>
</organism>
<name>A0A2B4RY36_STYPI</name>
<proteinExistence type="predicted"/>
<comment type="caution">
    <text evidence="3">The sequence shown here is derived from an EMBL/GenBank/DDBJ whole genome shotgun (WGS) entry which is preliminary data.</text>
</comment>
<reference evidence="4" key="1">
    <citation type="journal article" date="2017" name="bioRxiv">
        <title>Comparative analysis of the genomes of Stylophora pistillata and Acropora digitifera provides evidence for extensive differences between species of corals.</title>
        <authorList>
            <person name="Voolstra C.R."/>
            <person name="Li Y."/>
            <person name="Liew Y.J."/>
            <person name="Baumgarten S."/>
            <person name="Zoccola D."/>
            <person name="Flot J.-F."/>
            <person name="Tambutte S."/>
            <person name="Allemand D."/>
            <person name="Aranda M."/>
        </authorList>
    </citation>
    <scope>NUCLEOTIDE SEQUENCE [LARGE SCALE GENOMIC DNA]</scope>
</reference>
<dbReference type="AlphaFoldDB" id="A0A2B4RY36"/>
<protein>
    <submittedName>
        <fullName evidence="3">Uncharacterized protein</fullName>
    </submittedName>
</protein>
<evidence type="ECO:0000256" key="1">
    <source>
        <dbReference type="SAM" id="MobiDB-lite"/>
    </source>
</evidence>
<dbReference type="Proteomes" id="UP000225706">
    <property type="component" value="Unassembled WGS sequence"/>
</dbReference>
<keyword evidence="4" id="KW-1185">Reference proteome</keyword>
<feature type="compositionally biased region" description="Basic residues" evidence="1">
    <location>
        <begin position="117"/>
        <end position="146"/>
    </location>
</feature>